<name>A0A7W9TPK1_CASDE</name>
<sequence length="186" mass="20781">MKRLLALSLLCAAPVLVQAADYKTDADHTFVYFEVLHNGTSTVRGRFDTVEGDVAFDREARTGQAKIRVDMKSISTGSKGFDEHLLGGDFFQADQHPEARFESTAFLFEGDLVRAVEGNLTLLGQTHPVKLNAVRFNCYQNKRLNREVCGGDFRTELKRSQWGMGFGLPGIPDTVRLQIEIEGVRQ</sequence>
<evidence type="ECO:0000313" key="4">
    <source>
        <dbReference type="Proteomes" id="UP000541136"/>
    </source>
</evidence>
<comment type="caution">
    <text evidence="3">The sequence shown here is derived from an EMBL/GenBank/DDBJ whole genome shotgun (WGS) entry which is preliminary data.</text>
</comment>
<dbReference type="InterPro" id="IPR036761">
    <property type="entry name" value="TTHA0802/YceI-like_sf"/>
</dbReference>
<dbReference type="SUPFAM" id="SSF101874">
    <property type="entry name" value="YceI-like"/>
    <property type="match status" value="1"/>
</dbReference>
<dbReference type="Gene3D" id="2.40.128.110">
    <property type="entry name" value="Lipid/polyisoprenoid-binding, YceI-like"/>
    <property type="match status" value="1"/>
</dbReference>
<keyword evidence="1" id="KW-0732">Signal</keyword>
<dbReference type="InterPro" id="IPR007372">
    <property type="entry name" value="Lipid/polyisoprenoid-bd_YceI"/>
</dbReference>
<reference evidence="3 4" key="1">
    <citation type="submission" date="2020-08" db="EMBL/GenBank/DDBJ databases">
        <title>Genomic Encyclopedia of Type Strains, Phase IV (KMG-IV): sequencing the most valuable type-strain genomes for metagenomic binning, comparative biology and taxonomic classification.</title>
        <authorList>
            <person name="Goeker M."/>
        </authorList>
    </citation>
    <scope>NUCLEOTIDE SEQUENCE [LARGE SCALE GENOMIC DNA]</scope>
    <source>
        <strain evidence="3 4">DSM 12141</strain>
    </source>
</reference>
<protein>
    <submittedName>
        <fullName evidence="3">Polyisoprenoid-binding protein YceI</fullName>
    </submittedName>
</protein>
<dbReference type="Pfam" id="PF04264">
    <property type="entry name" value="YceI"/>
    <property type="match status" value="1"/>
</dbReference>
<feature type="chain" id="PRO_5030692671" evidence="1">
    <location>
        <begin position="20"/>
        <end position="186"/>
    </location>
</feature>
<proteinExistence type="predicted"/>
<dbReference type="RefSeq" id="WP_151024877.1">
    <property type="nucleotide sequence ID" value="NZ_JACHIB010000006.1"/>
</dbReference>
<dbReference type="Proteomes" id="UP000541136">
    <property type="component" value="Unassembled WGS sequence"/>
</dbReference>
<dbReference type="AlphaFoldDB" id="A0A7W9TPK1"/>
<dbReference type="PANTHER" id="PTHR34406">
    <property type="entry name" value="PROTEIN YCEI"/>
    <property type="match status" value="1"/>
</dbReference>
<accession>A0A7W9TPK1</accession>
<organism evidence="3 4">
    <name type="scientific">Castellaniella defragrans</name>
    <name type="common">Alcaligenes defragrans</name>
    <dbReference type="NCBI Taxonomy" id="75697"/>
    <lineage>
        <taxon>Bacteria</taxon>
        <taxon>Pseudomonadati</taxon>
        <taxon>Pseudomonadota</taxon>
        <taxon>Betaproteobacteria</taxon>
        <taxon>Burkholderiales</taxon>
        <taxon>Alcaligenaceae</taxon>
        <taxon>Castellaniella</taxon>
    </lineage>
</organism>
<gene>
    <name evidence="3" type="ORF">HNR28_001274</name>
</gene>
<feature type="domain" description="Lipid/polyisoprenoid-binding YceI-like" evidence="2">
    <location>
        <begin position="21"/>
        <end position="184"/>
    </location>
</feature>
<evidence type="ECO:0000313" key="3">
    <source>
        <dbReference type="EMBL" id="MBB6083237.1"/>
    </source>
</evidence>
<dbReference type="EMBL" id="JACHIB010000006">
    <property type="protein sequence ID" value="MBB6083237.1"/>
    <property type="molecule type" value="Genomic_DNA"/>
</dbReference>
<dbReference type="PANTHER" id="PTHR34406:SF2">
    <property type="entry name" value="PERIPLASMIC PROTEIN"/>
    <property type="match status" value="1"/>
</dbReference>
<evidence type="ECO:0000259" key="2">
    <source>
        <dbReference type="SMART" id="SM00867"/>
    </source>
</evidence>
<feature type="signal peptide" evidence="1">
    <location>
        <begin position="1"/>
        <end position="19"/>
    </location>
</feature>
<dbReference type="SMART" id="SM00867">
    <property type="entry name" value="YceI"/>
    <property type="match status" value="1"/>
</dbReference>
<evidence type="ECO:0000256" key="1">
    <source>
        <dbReference type="SAM" id="SignalP"/>
    </source>
</evidence>